<comment type="caution">
    <text evidence="1">The sequence shown here is derived from an EMBL/GenBank/DDBJ whole genome shotgun (WGS) entry which is preliminary data.</text>
</comment>
<gene>
    <name evidence="1" type="ORF">FGO68_gene14845</name>
</gene>
<evidence type="ECO:0000313" key="2">
    <source>
        <dbReference type="Proteomes" id="UP000785679"/>
    </source>
</evidence>
<organism evidence="1 2">
    <name type="scientific">Halteria grandinella</name>
    <dbReference type="NCBI Taxonomy" id="5974"/>
    <lineage>
        <taxon>Eukaryota</taxon>
        <taxon>Sar</taxon>
        <taxon>Alveolata</taxon>
        <taxon>Ciliophora</taxon>
        <taxon>Intramacronucleata</taxon>
        <taxon>Spirotrichea</taxon>
        <taxon>Stichotrichia</taxon>
        <taxon>Sporadotrichida</taxon>
        <taxon>Halteriidae</taxon>
        <taxon>Halteria</taxon>
    </lineage>
</organism>
<dbReference type="Proteomes" id="UP000785679">
    <property type="component" value="Unassembled WGS sequence"/>
</dbReference>
<accession>A0A8J8NBE5</accession>
<dbReference type="EMBL" id="RRYP01026350">
    <property type="protein sequence ID" value="TNV71858.1"/>
    <property type="molecule type" value="Genomic_DNA"/>
</dbReference>
<reference evidence="1" key="1">
    <citation type="submission" date="2019-06" db="EMBL/GenBank/DDBJ databases">
        <authorList>
            <person name="Zheng W."/>
        </authorList>
    </citation>
    <scope>NUCLEOTIDE SEQUENCE</scope>
    <source>
        <strain evidence="1">QDHG01</strain>
    </source>
</reference>
<protein>
    <submittedName>
        <fullName evidence="1">Uncharacterized protein</fullName>
    </submittedName>
</protein>
<sequence>MSSLCRGFMSCMRMRSCSPLRFWTITSSEYWPSSSSYSEVAEEVFLASSSPLSSAFSFFSSPLTTVLSCNSSILAIISADY</sequence>
<evidence type="ECO:0000313" key="1">
    <source>
        <dbReference type="EMBL" id="TNV71858.1"/>
    </source>
</evidence>
<proteinExistence type="predicted"/>
<keyword evidence="2" id="KW-1185">Reference proteome</keyword>
<dbReference type="AlphaFoldDB" id="A0A8J8NBE5"/>
<name>A0A8J8NBE5_HALGN</name>